<protein>
    <submittedName>
        <fullName evidence="2">Uncharacterized protein</fullName>
    </submittedName>
</protein>
<dbReference type="Proteomes" id="UP000796880">
    <property type="component" value="Unassembled WGS sequence"/>
</dbReference>
<gene>
    <name evidence="2" type="ORF">FNV43_RR17656</name>
</gene>
<sequence>MRFDSRVDVPKPKEFKARDAKELDNRGTWNDTEGLTCTTKQSKAYRFLYFIDLAWWRRKHEEMRKGGSSSTSWIGLQLWASQLQRWGIQDIHRLTMRNSWIIGESSNSAEDDHDDGEEMKFHKSTRQR</sequence>
<organism evidence="2 3">
    <name type="scientific">Rhamnella rubrinervis</name>
    <dbReference type="NCBI Taxonomy" id="2594499"/>
    <lineage>
        <taxon>Eukaryota</taxon>
        <taxon>Viridiplantae</taxon>
        <taxon>Streptophyta</taxon>
        <taxon>Embryophyta</taxon>
        <taxon>Tracheophyta</taxon>
        <taxon>Spermatophyta</taxon>
        <taxon>Magnoliopsida</taxon>
        <taxon>eudicotyledons</taxon>
        <taxon>Gunneridae</taxon>
        <taxon>Pentapetalae</taxon>
        <taxon>rosids</taxon>
        <taxon>fabids</taxon>
        <taxon>Rosales</taxon>
        <taxon>Rhamnaceae</taxon>
        <taxon>rhamnoid group</taxon>
        <taxon>Rhamneae</taxon>
        <taxon>Rhamnella</taxon>
    </lineage>
</organism>
<accession>A0A8K0E455</accession>
<comment type="caution">
    <text evidence="2">The sequence shown here is derived from an EMBL/GenBank/DDBJ whole genome shotgun (WGS) entry which is preliminary data.</text>
</comment>
<evidence type="ECO:0000313" key="3">
    <source>
        <dbReference type="Proteomes" id="UP000796880"/>
    </source>
</evidence>
<name>A0A8K0E455_9ROSA</name>
<dbReference type="AlphaFoldDB" id="A0A8K0E455"/>
<feature type="region of interest" description="Disordered" evidence="1">
    <location>
        <begin position="105"/>
        <end position="128"/>
    </location>
</feature>
<evidence type="ECO:0000256" key="1">
    <source>
        <dbReference type="SAM" id="MobiDB-lite"/>
    </source>
</evidence>
<reference evidence="2" key="1">
    <citation type="submission" date="2020-03" db="EMBL/GenBank/DDBJ databases">
        <title>A high-quality chromosome-level genome assembly of a woody plant with both climbing and erect habits, Rhamnella rubrinervis.</title>
        <authorList>
            <person name="Lu Z."/>
            <person name="Yang Y."/>
            <person name="Zhu X."/>
            <person name="Sun Y."/>
        </authorList>
    </citation>
    <scope>NUCLEOTIDE SEQUENCE</scope>
    <source>
        <strain evidence="2">BYM</strain>
        <tissue evidence="2">Leaf</tissue>
    </source>
</reference>
<evidence type="ECO:0000313" key="2">
    <source>
        <dbReference type="EMBL" id="KAF3439379.1"/>
    </source>
</evidence>
<keyword evidence="3" id="KW-1185">Reference proteome</keyword>
<proteinExistence type="predicted"/>
<dbReference type="EMBL" id="VOIH02000008">
    <property type="protein sequence ID" value="KAF3439379.1"/>
    <property type="molecule type" value="Genomic_DNA"/>
</dbReference>